<sequence length="509" mass="55284">MTITRRLLLLGSSCIALIAGLPRLGAAQASRSKVTFVLVNDIYQMSEQAAPDGQPRGGFARLAAVVKAERAKGKVLFVHAGDTLSPSLMSGLDRGEHIMMLTNMIAPDVFVPGNHEFDFGKDVFFDRMRQAKFPLYAANILNPDGKLIPGFFERSIIDIDGVRIGLTGATDEDAVILSSPGDLKFPPSVATVEKQAIALRKEGADVVVAVVHTDRAKDEEMYRMQAADIILSGHDHDLWLNYDGRTAAIESSYDAHFVTCMDVTFTVRTNEGRREVLWHPEFRVIDTRHVTPDPEVHAAVKDYESKLSGALGTVIATTAVELDSRNPVVRTQEAAIGDLIADAMRADTGAEIAITNGGGIRGGKIYPPGSAITRRDMMSELVFRNHVAVLEITGKAVRAGLENGFSFLPRPAGRFPQVSGLKIVVDPSRPVGQRIVSIDANGAPLDDTKIYKLATNDFMANGGDGYEAFDNVRELLPGHDGPLMINEVIKYLEKIKTVRTGVEGRIVIK</sequence>
<dbReference type="PANTHER" id="PTHR11575">
    <property type="entry name" value="5'-NUCLEOTIDASE-RELATED"/>
    <property type="match status" value="1"/>
</dbReference>
<name>A0A1W6ZTN2_9HYPH</name>
<dbReference type="GO" id="GO:0009166">
    <property type="term" value="P:nucleotide catabolic process"/>
    <property type="evidence" value="ECO:0007669"/>
    <property type="project" value="InterPro"/>
</dbReference>
<dbReference type="GO" id="GO:0000166">
    <property type="term" value="F:nucleotide binding"/>
    <property type="evidence" value="ECO:0007669"/>
    <property type="project" value="UniProtKB-KW"/>
</dbReference>
<proteinExistence type="inferred from homology"/>
<evidence type="ECO:0000313" key="4">
    <source>
        <dbReference type="Proteomes" id="UP000194137"/>
    </source>
</evidence>
<dbReference type="InterPro" id="IPR008334">
    <property type="entry name" value="5'-Nucleotdase_C"/>
</dbReference>
<organism evidence="3 4">
    <name type="scientific">Pseudorhodoplanes sinuspersici</name>
    <dbReference type="NCBI Taxonomy" id="1235591"/>
    <lineage>
        <taxon>Bacteria</taxon>
        <taxon>Pseudomonadati</taxon>
        <taxon>Pseudomonadota</taxon>
        <taxon>Alphaproteobacteria</taxon>
        <taxon>Hyphomicrobiales</taxon>
        <taxon>Pseudorhodoplanes</taxon>
    </lineage>
</organism>
<feature type="signal peptide" evidence="2">
    <location>
        <begin position="1"/>
        <end position="18"/>
    </location>
</feature>
<keyword evidence="2" id="KW-0547">Nucleotide-binding</keyword>
<evidence type="ECO:0000313" key="3">
    <source>
        <dbReference type="EMBL" id="ARQ00481.1"/>
    </source>
</evidence>
<dbReference type="InterPro" id="IPR006311">
    <property type="entry name" value="TAT_signal"/>
</dbReference>
<feature type="chain" id="PRO_5041746083" evidence="2">
    <location>
        <begin position="19"/>
        <end position="509"/>
    </location>
</feature>
<keyword evidence="2" id="KW-0378">Hydrolase</keyword>
<dbReference type="PROSITE" id="PS51318">
    <property type="entry name" value="TAT"/>
    <property type="match status" value="1"/>
</dbReference>
<keyword evidence="1 2" id="KW-0732">Signal</keyword>
<dbReference type="EMBL" id="CP021112">
    <property type="protein sequence ID" value="ARQ00481.1"/>
    <property type="molecule type" value="Genomic_DNA"/>
</dbReference>
<keyword evidence="4" id="KW-1185">Reference proteome</keyword>
<evidence type="ECO:0000256" key="1">
    <source>
        <dbReference type="ARBA" id="ARBA00022729"/>
    </source>
</evidence>
<gene>
    <name evidence="3" type="ORF">CAK95_16390</name>
</gene>
<dbReference type="STRING" id="1235591.CAK95_16390"/>
<dbReference type="KEGG" id="psin:CAK95_16390"/>
<dbReference type="SUPFAM" id="SSF55816">
    <property type="entry name" value="5'-nucleotidase (syn. UDP-sugar hydrolase), C-terminal domain"/>
    <property type="match status" value="1"/>
</dbReference>
<dbReference type="InterPro" id="IPR006179">
    <property type="entry name" value="5_nucleotidase/apyrase"/>
</dbReference>
<dbReference type="Pfam" id="PF00149">
    <property type="entry name" value="Metallophos"/>
    <property type="match status" value="1"/>
</dbReference>
<reference evidence="3 4" key="1">
    <citation type="submission" date="2017-05" db="EMBL/GenBank/DDBJ databases">
        <title>Full genome sequence of Pseudorhodoplanes sinuspersici.</title>
        <authorList>
            <person name="Dastgheib S.M.M."/>
            <person name="Shavandi M."/>
            <person name="Tirandaz H."/>
        </authorList>
    </citation>
    <scope>NUCLEOTIDE SEQUENCE [LARGE SCALE GENOMIC DNA]</scope>
    <source>
        <strain evidence="3 4">RIPI110</strain>
    </source>
</reference>
<dbReference type="SUPFAM" id="SSF56300">
    <property type="entry name" value="Metallo-dependent phosphatases"/>
    <property type="match status" value="1"/>
</dbReference>
<dbReference type="InterPro" id="IPR029052">
    <property type="entry name" value="Metallo-depent_PP-like"/>
</dbReference>
<dbReference type="InterPro" id="IPR036907">
    <property type="entry name" value="5'-Nucleotdase_C_sf"/>
</dbReference>
<dbReference type="RefSeq" id="WP_086088877.1">
    <property type="nucleotide sequence ID" value="NZ_CP021112.1"/>
</dbReference>
<dbReference type="OrthoDB" id="9803927at2"/>
<dbReference type="Proteomes" id="UP000194137">
    <property type="component" value="Chromosome"/>
</dbReference>
<dbReference type="Gene3D" id="3.60.21.10">
    <property type="match status" value="1"/>
</dbReference>
<accession>A0A1W6ZTN2</accession>
<dbReference type="GO" id="GO:0016787">
    <property type="term" value="F:hydrolase activity"/>
    <property type="evidence" value="ECO:0007669"/>
    <property type="project" value="UniProtKB-KW"/>
</dbReference>
<dbReference type="AlphaFoldDB" id="A0A1W6ZTN2"/>
<dbReference type="PANTHER" id="PTHR11575:SF24">
    <property type="entry name" value="5'-NUCLEOTIDASE"/>
    <property type="match status" value="1"/>
</dbReference>
<comment type="similarity">
    <text evidence="2">Belongs to the 5'-nucleotidase family.</text>
</comment>
<dbReference type="Gene3D" id="3.90.780.10">
    <property type="entry name" value="5'-Nucleotidase, C-terminal domain"/>
    <property type="match status" value="1"/>
</dbReference>
<protein>
    <submittedName>
        <fullName evidence="3">Uncharacterized protein</fullName>
    </submittedName>
</protein>
<dbReference type="PRINTS" id="PR01607">
    <property type="entry name" value="APYRASEFAMLY"/>
</dbReference>
<dbReference type="InterPro" id="IPR004843">
    <property type="entry name" value="Calcineurin-like_PHP"/>
</dbReference>
<dbReference type="Pfam" id="PF02872">
    <property type="entry name" value="5_nucleotid_C"/>
    <property type="match status" value="1"/>
</dbReference>
<evidence type="ECO:0000256" key="2">
    <source>
        <dbReference type="RuleBase" id="RU362119"/>
    </source>
</evidence>